<dbReference type="PROSITE" id="PS50110">
    <property type="entry name" value="RESPONSE_REGULATORY"/>
    <property type="match status" value="1"/>
</dbReference>
<dbReference type="SMART" id="SM00100">
    <property type="entry name" value="cNMP"/>
    <property type="match status" value="1"/>
</dbReference>
<dbReference type="InterPro" id="IPR001789">
    <property type="entry name" value="Sig_transdc_resp-reg_receiver"/>
</dbReference>
<dbReference type="PROSITE" id="PS50042">
    <property type="entry name" value="CNMP_BINDING_3"/>
    <property type="match status" value="1"/>
</dbReference>
<evidence type="ECO:0000256" key="2">
    <source>
        <dbReference type="SAM" id="MobiDB-lite"/>
    </source>
</evidence>
<feature type="domain" description="Cyclic nucleotide-binding" evidence="3">
    <location>
        <begin position="205"/>
        <end position="305"/>
    </location>
</feature>
<dbReference type="Gene3D" id="3.40.50.2300">
    <property type="match status" value="1"/>
</dbReference>
<dbReference type="Pfam" id="PF00072">
    <property type="entry name" value="Response_reg"/>
    <property type="match status" value="1"/>
</dbReference>
<gene>
    <name evidence="5" type="ORF">MGR_2893</name>
</gene>
<dbReference type="PRINTS" id="PR00103">
    <property type="entry name" value="CAMPKINASE"/>
</dbReference>
<dbReference type="InterPro" id="IPR052048">
    <property type="entry name" value="ST_Response_Regulator"/>
</dbReference>
<dbReference type="PANTHER" id="PTHR43228:SF1">
    <property type="entry name" value="TWO-COMPONENT RESPONSE REGULATOR ARR22"/>
    <property type="match status" value="1"/>
</dbReference>
<feature type="domain" description="Response regulatory" evidence="4">
    <location>
        <begin position="11"/>
        <end position="130"/>
    </location>
</feature>
<dbReference type="SUPFAM" id="SSF52172">
    <property type="entry name" value="CheY-like"/>
    <property type="match status" value="1"/>
</dbReference>
<evidence type="ECO:0000313" key="5">
    <source>
        <dbReference type="EMBL" id="CAM77463.1"/>
    </source>
</evidence>
<evidence type="ECO:0000256" key="1">
    <source>
        <dbReference type="PROSITE-ProRule" id="PRU00169"/>
    </source>
</evidence>
<dbReference type="InterPro" id="IPR018490">
    <property type="entry name" value="cNMP-bd_dom_sf"/>
</dbReference>
<sequence length="325" mass="35712">MIVDIDLSTITVLIIDDSRYARSFIKSALHSFGARQVVEAGDGPEGVEILRDRKIDLVLVDYDMQPMDGIAFTKLIRAEEVPSCTDIPIIMVSGAADMDTVVLARNAGITEFLAKPVSAESLFRRVRSVLLNPRPFVQADEFVGPCRRTMDRPPPDGVNRRHSPPLPKPRPLIEIPPGIAQPMVRQAMDQSTQAARTGGERSSRRRFKAGEPIFAEGDVGDEAYVIESGRVSIFKVIGAQKVVLGELIDNGVFGEMALIDDEPRMASAEALTDTVCLVLPKAALKSQLNRTPDLVILVLETLLHDIRKMGRELAEARARVRARRG</sequence>
<dbReference type="InterPro" id="IPR014710">
    <property type="entry name" value="RmlC-like_jellyroll"/>
</dbReference>
<dbReference type="SUPFAM" id="SSF51206">
    <property type="entry name" value="cAMP-binding domain-like"/>
    <property type="match status" value="1"/>
</dbReference>
<dbReference type="CDD" id="cd00038">
    <property type="entry name" value="CAP_ED"/>
    <property type="match status" value="1"/>
</dbReference>
<dbReference type="GO" id="GO:0000160">
    <property type="term" value="P:phosphorelay signal transduction system"/>
    <property type="evidence" value="ECO:0007669"/>
    <property type="project" value="InterPro"/>
</dbReference>
<proteinExistence type="predicted"/>
<dbReference type="SMART" id="SM00448">
    <property type="entry name" value="REC"/>
    <property type="match status" value="1"/>
</dbReference>
<dbReference type="InterPro" id="IPR000595">
    <property type="entry name" value="cNMP-bd_dom"/>
</dbReference>
<accession>A4U3K6</accession>
<keyword evidence="1" id="KW-0597">Phosphoprotein</keyword>
<dbReference type="Pfam" id="PF00027">
    <property type="entry name" value="cNMP_binding"/>
    <property type="match status" value="1"/>
</dbReference>
<dbReference type="CDD" id="cd00156">
    <property type="entry name" value="REC"/>
    <property type="match status" value="1"/>
</dbReference>
<reference evidence="5" key="1">
    <citation type="journal article" date="2007" name="J. Bacteriol.">
        <title>Comparative genome analysis of four magnetotactic bacteria reveals a complex set of group-specific genes implicated in magnetosome biomineralization and function.</title>
        <authorList>
            <person name="Richter M."/>
            <person name="Kube M."/>
            <person name="Bazylinski D.A."/>
            <person name="Lombardot T."/>
            <person name="Gloeckner F.O."/>
            <person name="Reinhardt R."/>
            <person name="Schueler D."/>
        </authorList>
    </citation>
    <scope>NUCLEOTIDE SEQUENCE</scope>
    <source>
        <strain evidence="5">MSR-1</strain>
    </source>
</reference>
<dbReference type="EMBL" id="CU459003">
    <property type="protein sequence ID" value="CAM77463.1"/>
    <property type="molecule type" value="Genomic_DNA"/>
</dbReference>
<feature type="modified residue" description="4-aspartylphosphate" evidence="1">
    <location>
        <position position="61"/>
    </location>
</feature>
<name>A4U3K6_9PROT</name>
<evidence type="ECO:0000259" key="3">
    <source>
        <dbReference type="PROSITE" id="PS50042"/>
    </source>
</evidence>
<evidence type="ECO:0000259" key="4">
    <source>
        <dbReference type="PROSITE" id="PS50110"/>
    </source>
</evidence>
<dbReference type="AlphaFoldDB" id="A4U3K6"/>
<dbReference type="InterPro" id="IPR011006">
    <property type="entry name" value="CheY-like_superfamily"/>
</dbReference>
<protein>
    <submittedName>
        <fullName evidence="5">CheY-like receiver</fullName>
    </submittedName>
</protein>
<dbReference type="Gene3D" id="2.60.120.10">
    <property type="entry name" value="Jelly Rolls"/>
    <property type="match status" value="1"/>
</dbReference>
<feature type="region of interest" description="Disordered" evidence="2">
    <location>
        <begin position="147"/>
        <end position="173"/>
    </location>
</feature>
<organism evidence="5">
    <name type="scientific">Magnetospirillum gryphiswaldense</name>
    <dbReference type="NCBI Taxonomy" id="55518"/>
    <lineage>
        <taxon>Bacteria</taxon>
        <taxon>Pseudomonadati</taxon>
        <taxon>Pseudomonadota</taxon>
        <taxon>Alphaproteobacteria</taxon>
        <taxon>Rhodospirillales</taxon>
        <taxon>Rhodospirillaceae</taxon>
        <taxon>Magnetospirillum</taxon>
    </lineage>
</organism>
<dbReference type="RefSeq" id="WP_106002584.1">
    <property type="nucleotide sequence ID" value="NZ_CP027527.1"/>
</dbReference>
<dbReference type="PANTHER" id="PTHR43228">
    <property type="entry name" value="TWO-COMPONENT RESPONSE REGULATOR"/>
    <property type="match status" value="1"/>
</dbReference>